<proteinExistence type="predicted"/>
<organism evidence="1 2">
    <name type="scientific">Lichtheimia corymbifera JMRC:FSU:9682</name>
    <dbReference type="NCBI Taxonomy" id="1263082"/>
    <lineage>
        <taxon>Eukaryota</taxon>
        <taxon>Fungi</taxon>
        <taxon>Fungi incertae sedis</taxon>
        <taxon>Mucoromycota</taxon>
        <taxon>Mucoromycotina</taxon>
        <taxon>Mucoromycetes</taxon>
        <taxon>Mucorales</taxon>
        <taxon>Lichtheimiaceae</taxon>
        <taxon>Lichtheimia</taxon>
    </lineage>
</organism>
<dbReference type="EMBL" id="CBTN010000053">
    <property type="protein sequence ID" value="CDH58167.1"/>
    <property type="molecule type" value="Genomic_DNA"/>
</dbReference>
<evidence type="ECO:0000313" key="2">
    <source>
        <dbReference type="Proteomes" id="UP000027586"/>
    </source>
</evidence>
<evidence type="ECO:0000313" key="1">
    <source>
        <dbReference type="EMBL" id="CDH58167.1"/>
    </source>
</evidence>
<dbReference type="Proteomes" id="UP000027586">
    <property type="component" value="Unassembled WGS sequence"/>
</dbReference>
<comment type="caution">
    <text evidence="1">The sequence shown here is derived from an EMBL/GenBank/DDBJ whole genome shotgun (WGS) entry which is preliminary data.</text>
</comment>
<name>A0A068S8M2_9FUNG</name>
<dbReference type="VEuPathDB" id="FungiDB:LCOR_09040.1"/>
<gene>
    <name evidence="1" type="ORF">LCOR_09040.1</name>
</gene>
<keyword evidence="2" id="KW-1185">Reference proteome</keyword>
<accession>A0A068S8M2</accession>
<reference evidence="1" key="1">
    <citation type="submission" date="2013-08" db="EMBL/GenBank/DDBJ databases">
        <title>Gene expansion shapes genome architecture in the human pathogen Lichtheimia corymbifera: an evolutionary genomics analysis in the ancient terrestrial Mucorales (Mucoromycotina).</title>
        <authorList>
            <person name="Schwartze V.U."/>
            <person name="Winter S."/>
            <person name="Shelest E."/>
            <person name="Marcet-Houben M."/>
            <person name="Horn F."/>
            <person name="Wehner S."/>
            <person name="Hoffmann K."/>
            <person name="Riege K."/>
            <person name="Sammeth M."/>
            <person name="Nowrousian M."/>
            <person name="Valiante V."/>
            <person name="Linde J."/>
            <person name="Jacobsen I.D."/>
            <person name="Marz M."/>
            <person name="Brakhage A.A."/>
            <person name="Gabaldon T."/>
            <person name="Bocker S."/>
            <person name="Voigt K."/>
        </authorList>
    </citation>
    <scope>NUCLEOTIDE SEQUENCE [LARGE SCALE GENOMIC DNA]</scope>
    <source>
        <strain evidence="1">FSU 9682</strain>
    </source>
</reference>
<sequence>MTNGYYWNIVWDGCSPVDMAVSKDDMMLTSMIIDVLTTTRAVFGHSQRFTWNIWPGSLIELCRTRALWHQTIRFYSRCMIQVQQLNTVWNALIICTQSLIHASLYMSNTLPHIRIEYHIFQTLLK</sequence>
<protein>
    <submittedName>
        <fullName evidence="1">Uncharacterized protein</fullName>
    </submittedName>
</protein>
<dbReference type="AlphaFoldDB" id="A0A068S8M2"/>